<reference evidence="4" key="1">
    <citation type="journal article" date="2017" name="Gigascience">
        <title>The first near-complete assembly of the hexaploid bread wheat genome, Triticum aestivum.</title>
        <authorList>
            <person name="Zimin A.V."/>
            <person name="Puiu D."/>
            <person name="Hall R."/>
            <person name="Kingan S."/>
            <person name="Clavijo B.J."/>
            <person name="Salzberg S.L."/>
        </authorList>
    </citation>
    <scope>NUCLEOTIDE SEQUENCE</scope>
    <source>
        <tissue evidence="4">Leaf</tissue>
    </source>
</reference>
<comment type="caution">
    <text evidence="4">The sequence shown here is derived from an EMBL/GenBank/DDBJ whole genome shotgun (WGS) entry which is preliminary data.</text>
</comment>
<dbReference type="Pfam" id="PF02458">
    <property type="entry name" value="Transferase"/>
    <property type="match status" value="1"/>
</dbReference>
<dbReference type="InterPro" id="IPR023213">
    <property type="entry name" value="CAT-like_dom_sf"/>
</dbReference>
<dbReference type="Proteomes" id="UP000815260">
    <property type="component" value="Chromosome 3B"/>
</dbReference>
<keyword evidence="3" id="KW-0012">Acyltransferase</keyword>
<evidence type="ECO:0000256" key="3">
    <source>
        <dbReference type="ARBA" id="ARBA00023315"/>
    </source>
</evidence>
<dbReference type="SUPFAM" id="SSF52777">
    <property type="entry name" value="CoA-dependent acyltransferases"/>
    <property type="match status" value="1"/>
</dbReference>
<dbReference type="STRING" id="4565.W5CUQ8"/>
<protein>
    <submittedName>
        <fullName evidence="4">Uncharacterized protein</fullName>
    </submittedName>
</protein>
<dbReference type="eggNOG" id="ENOG502QTJX">
    <property type="taxonomic scope" value="Eukaryota"/>
</dbReference>
<evidence type="ECO:0000313" key="4">
    <source>
        <dbReference type="EMBL" id="KAF7032646.1"/>
    </source>
</evidence>
<keyword evidence="2" id="KW-0808">Transferase</keyword>
<proteinExistence type="inferred from homology"/>
<evidence type="ECO:0000256" key="1">
    <source>
        <dbReference type="ARBA" id="ARBA00009861"/>
    </source>
</evidence>
<dbReference type="Gene3D" id="3.30.559.10">
    <property type="entry name" value="Chloramphenicol acetyltransferase-like domain"/>
    <property type="match status" value="2"/>
</dbReference>
<dbReference type="OMA" id="REWFLTE"/>
<reference evidence="4" key="2">
    <citation type="submission" date="2020-03" db="EMBL/GenBank/DDBJ databases">
        <title>The second near-complete assembly of the hexaploid bread wheat (Triticum aestivum) genome.</title>
        <authorList>
            <person name="Zimin A.V."/>
            <person name="Puiu D."/>
            <person name="Shumante A."/>
            <person name="Alonge M."/>
            <person name="Salzberg S.L."/>
        </authorList>
    </citation>
    <scope>NUCLEOTIDE SEQUENCE</scope>
    <source>
        <tissue evidence="4">Leaf</tissue>
    </source>
</reference>
<dbReference type="InterPro" id="IPR050317">
    <property type="entry name" value="Plant_Fungal_Acyltransferase"/>
</dbReference>
<dbReference type="EMBL" id="CM022218">
    <property type="protein sequence ID" value="KAF7032646.1"/>
    <property type="molecule type" value="Genomic_DNA"/>
</dbReference>
<sequence length="433" mass="47093">MSVEQDVKVVESCMVTPSEETPRKGLWISPIDLTWATRGHTPTVHLYLPGSGPVDGFFDVPRLKAALAKALVAFYPLAGRLGMDSNGRAEIDCTGEGALFVVALSDLTVEDFSKLKPSRELKRLFIPRVEDYSPPLMCGLQVNFLKGGGVAIGMTLHHTSADAMSAFHFLQTWAAFSRDAAAAAALELPCHERTLLRPRSPPVVHPDALTVFCPRVGKSEPPGAVENVIFVLSKDQVDAIKRACTGRADGGRVSSFCAVSAHVWRCLCVARQLPADATTRLTFPANIRRSLRPPLPDTYFGNGIVMLGAVAKVQDIVCSDELASVAGRIRDVIRRMDDELVRSVIDHLEMAGSQTFMPSGRMPVTELKVVSWRGMPVYDADFGWGKPVAMHRAVQPHGGIICLIDDDGGSMRIVLSAEPGIVKDFERLLHAKF</sequence>
<name>A0A3B6FWF2_WHEAT</name>
<dbReference type="PANTHER" id="PTHR31642">
    <property type="entry name" value="TRICHOTHECENE 3-O-ACETYLTRANSFERASE"/>
    <property type="match status" value="1"/>
</dbReference>
<gene>
    <name evidence="4" type="ORF">CFC21_043799</name>
</gene>
<accession>A0A3B6FWF2</accession>
<dbReference type="PANTHER" id="PTHR31642:SF16">
    <property type="entry name" value="OS08G0543400 PROTEIN"/>
    <property type="match status" value="1"/>
</dbReference>
<organism evidence="4">
    <name type="scientific">Triticum aestivum</name>
    <name type="common">Wheat</name>
    <dbReference type="NCBI Taxonomy" id="4565"/>
    <lineage>
        <taxon>Eukaryota</taxon>
        <taxon>Viridiplantae</taxon>
        <taxon>Streptophyta</taxon>
        <taxon>Embryophyta</taxon>
        <taxon>Tracheophyta</taxon>
        <taxon>Spermatophyta</taxon>
        <taxon>Magnoliopsida</taxon>
        <taxon>Liliopsida</taxon>
        <taxon>Poales</taxon>
        <taxon>Poaceae</taxon>
        <taxon>BOP clade</taxon>
        <taxon>Pooideae</taxon>
        <taxon>Triticodae</taxon>
        <taxon>Triticeae</taxon>
        <taxon>Triticinae</taxon>
        <taxon>Triticum</taxon>
    </lineage>
</organism>
<comment type="similarity">
    <text evidence="1">Belongs to the plant acyltransferase family.</text>
</comment>
<evidence type="ECO:0000256" key="2">
    <source>
        <dbReference type="ARBA" id="ARBA00022679"/>
    </source>
</evidence>
<dbReference type="PaxDb" id="4565-Traes_3B_4D9E4608B.1"/>